<evidence type="ECO:0000313" key="2">
    <source>
        <dbReference type="Proteomes" id="UP000077623"/>
    </source>
</evidence>
<name>A0A1A9QFS8_9MOLU</name>
<gene>
    <name evidence="1" type="ORF">A6V39_00600</name>
</gene>
<evidence type="ECO:0000313" key="1">
    <source>
        <dbReference type="EMBL" id="OAL10550.1"/>
    </source>
</evidence>
<dbReference type="AlphaFoldDB" id="A0A1A9QFS8"/>
<dbReference type="RefSeq" id="WP_187149785.1">
    <property type="nucleotide sequence ID" value="NZ_LWUJ01000010.1"/>
</dbReference>
<organism evidence="1 2">
    <name type="scientific">Candidatus Mycoplasma haematobovis</name>
    <dbReference type="NCBI Taxonomy" id="432608"/>
    <lineage>
        <taxon>Bacteria</taxon>
        <taxon>Bacillati</taxon>
        <taxon>Mycoplasmatota</taxon>
        <taxon>Mollicutes</taxon>
        <taxon>Mycoplasmataceae</taxon>
        <taxon>Mycoplasma</taxon>
    </lineage>
</organism>
<comment type="caution">
    <text evidence="1">The sequence shown here is derived from an EMBL/GenBank/DDBJ whole genome shotgun (WGS) entry which is preliminary data.</text>
</comment>
<accession>A0A1A9QFS8</accession>
<proteinExistence type="predicted"/>
<protein>
    <submittedName>
        <fullName evidence="1">Uncharacterized protein</fullName>
    </submittedName>
</protein>
<dbReference type="EMBL" id="LWUJ01000010">
    <property type="protein sequence ID" value="OAL10550.1"/>
    <property type="molecule type" value="Genomic_DNA"/>
</dbReference>
<reference evidence="2" key="1">
    <citation type="submission" date="2016-04" db="EMBL/GenBank/DDBJ databases">
        <authorList>
            <person name="Quiroz-Castaneda R.E."/>
            <person name="Martinez-Ocampo F."/>
        </authorList>
    </citation>
    <scope>NUCLEOTIDE SEQUENCE [LARGE SCALE GENOMIC DNA]</scope>
    <source>
        <strain evidence="2">INIFAP01</strain>
    </source>
</reference>
<sequence>MEITNYDDPIWDEEFERYKKETNNEDGLKSAKELRNKCKELFETKFDESNDDLLSFDEDFCIGKTKLSKWINDKGKKIVDFEKDKSIWTRLVSSNPENQQKAKEIKIIENISDSNDWEQKMIDYCKGTDWNQEIRKVDYMSIIALCTI</sequence>
<dbReference type="Proteomes" id="UP000077623">
    <property type="component" value="Unassembled WGS sequence"/>
</dbReference>
<keyword evidence="2" id="KW-1185">Reference proteome</keyword>
<dbReference type="STRING" id="432608.A6V39_00600"/>